<organism evidence="3 4">
    <name type="scientific">Tanacetum coccineum</name>
    <dbReference type="NCBI Taxonomy" id="301880"/>
    <lineage>
        <taxon>Eukaryota</taxon>
        <taxon>Viridiplantae</taxon>
        <taxon>Streptophyta</taxon>
        <taxon>Embryophyta</taxon>
        <taxon>Tracheophyta</taxon>
        <taxon>Spermatophyta</taxon>
        <taxon>Magnoliopsida</taxon>
        <taxon>eudicotyledons</taxon>
        <taxon>Gunneridae</taxon>
        <taxon>Pentapetalae</taxon>
        <taxon>asterids</taxon>
        <taxon>campanulids</taxon>
        <taxon>Asterales</taxon>
        <taxon>Asteraceae</taxon>
        <taxon>Asteroideae</taxon>
        <taxon>Anthemideae</taxon>
        <taxon>Anthemidinae</taxon>
        <taxon>Tanacetum</taxon>
    </lineage>
</organism>
<gene>
    <name evidence="3" type="ORF">Tco_0911690</name>
</gene>
<keyword evidence="2" id="KW-0812">Transmembrane</keyword>
<reference evidence="3" key="2">
    <citation type="submission" date="2022-01" db="EMBL/GenBank/DDBJ databases">
        <authorList>
            <person name="Yamashiro T."/>
            <person name="Shiraishi A."/>
            <person name="Satake H."/>
            <person name="Nakayama K."/>
        </authorList>
    </citation>
    <scope>NUCLEOTIDE SEQUENCE</scope>
</reference>
<evidence type="ECO:0000256" key="1">
    <source>
        <dbReference type="SAM" id="MobiDB-lite"/>
    </source>
</evidence>
<reference evidence="3" key="1">
    <citation type="journal article" date="2022" name="Int. J. Mol. Sci.">
        <title>Draft Genome of Tanacetum Coccineum: Genomic Comparison of Closely Related Tanacetum-Family Plants.</title>
        <authorList>
            <person name="Yamashiro T."/>
            <person name="Shiraishi A."/>
            <person name="Nakayama K."/>
            <person name="Satake H."/>
        </authorList>
    </citation>
    <scope>NUCLEOTIDE SEQUENCE</scope>
</reference>
<feature type="non-terminal residue" evidence="3">
    <location>
        <position position="1"/>
    </location>
</feature>
<protein>
    <submittedName>
        <fullName evidence="3">Uncharacterized protein</fullName>
    </submittedName>
</protein>
<keyword evidence="2" id="KW-1133">Transmembrane helix</keyword>
<feature type="region of interest" description="Disordered" evidence="1">
    <location>
        <begin position="186"/>
        <end position="205"/>
    </location>
</feature>
<keyword evidence="2" id="KW-0472">Membrane</keyword>
<sequence length="272" mass="30430">NDDEPSNTKQRRVLSEIIVFVMFMFICFVPITYGRENGILMGLPQSDCCCSQVEGLQSASIACLSNLYERKHINYSEPNLLYAIAGGRMTVFWRALDTNTATVVLHSGFSLNFDLIRESKSILIFTGDDDNYLFTMLGSPSPSPWQGSHTQIVVATVMGIWYRFGIRIPEPYLSYSLGSRNSQSYGADIRGNGSRATTSTDEPTDDIASSSAHIWIGLLQMQARAWTLNKYNICTGIPELATWIKELNNIDAYVEMFSFKRWLATAAAGTFF</sequence>
<dbReference type="EMBL" id="BQNB010014704">
    <property type="protein sequence ID" value="GJT31415.1"/>
    <property type="molecule type" value="Genomic_DNA"/>
</dbReference>
<evidence type="ECO:0000256" key="2">
    <source>
        <dbReference type="SAM" id="Phobius"/>
    </source>
</evidence>
<name>A0ABQ5CWF3_9ASTR</name>
<feature type="compositionally biased region" description="Polar residues" evidence="1">
    <location>
        <begin position="194"/>
        <end position="205"/>
    </location>
</feature>
<comment type="caution">
    <text evidence="3">The sequence shown here is derived from an EMBL/GenBank/DDBJ whole genome shotgun (WGS) entry which is preliminary data.</text>
</comment>
<feature type="transmembrane region" description="Helical" evidence="2">
    <location>
        <begin position="13"/>
        <end position="33"/>
    </location>
</feature>
<dbReference type="Proteomes" id="UP001151760">
    <property type="component" value="Unassembled WGS sequence"/>
</dbReference>
<proteinExistence type="predicted"/>
<evidence type="ECO:0000313" key="3">
    <source>
        <dbReference type="EMBL" id="GJT31415.1"/>
    </source>
</evidence>
<keyword evidence="4" id="KW-1185">Reference proteome</keyword>
<evidence type="ECO:0000313" key="4">
    <source>
        <dbReference type="Proteomes" id="UP001151760"/>
    </source>
</evidence>
<accession>A0ABQ5CWF3</accession>